<reference evidence="2" key="1">
    <citation type="journal article" date="2015" name="Nature">
        <title>Complex archaea that bridge the gap between prokaryotes and eukaryotes.</title>
        <authorList>
            <person name="Spang A."/>
            <person name="Saw J.H."/>
            <person name="Jorgensen S.L."/>
            <person name="Zaremba-Niedzwiedzka K."/>
            <person name="Martijn J."/>
            <person name="Lind A.E."/>
            <person name="van Eijk R."/>
            <person name="Schleper C."/>
            <person name="Guy L."/>
            <person name="Ettema T.J."/>
        </authorList>
    </citation>
    <scope>NUCLEOTIDE SEQUENCE</scope>
</reference>
<comment type="caution">
    <text evidence="2">The sequence shown here is derived from an EMBL/GenBank/DDBJ whole genome shotgun (WGS) entry which is preliminary data.</text>
</comment>
<accession>A0A0F8WHB0</accession>
<dbReference type="AlphaFoldDB" id="A0A0F8WHB0"/>
<proteinExistence type="predicted"/>
<organism evidence="2">
    <name type="scientific">marine sediment metagenome</name>
    <dbReference type="NCBI Taxonomy" id="412755"/>
    <lineage>
        <taxon>unclassified sequences</taxon>
        <taxon>metagenomes</taxon>
        <taxon>ecological metagenomes</taxon>
    </lineage>
</organism>
<feature type="compositionally biased region" description="Basic and acidic residues" evidence="1">
    <location>
        <begin position="162"/>
        <end position="177"/>
    </location>
</feature>
<feature type="region of interest" description="Disordered" evidence="1">
    <location>
        <begin position="131"/>
        <end position="177"/>
    </location>
</feature>
<protein>
    <submittedName>
        <fullName evidence="2">Uncharacterized protein</fullName>
    </submittedName>
</protein>
<sequence length="177" mass="19564">MGLQEDIFDIIGDEQGRKGRFLPGSKDTFEVSGGEGLHGINLEGGSSPFLFNPKLHEASRTPGRKDSVTLRPAKTTRPSITTVGQLRKVSQALKGVPEELRTKILSRLTGIKEKDPAMSALSKIMFRHQLEAPGRARKEERAITASQKRDVATGVSQSQRQEGIELQKQRFDLSKQE</sequence>
<feature type="non-terminal residue" evidence="2">
    <location>
        <position position="177"/>
    </location>
</feature>
<feature type="compositionally biased region" description="Basic and acidic residues" evidence="1">
    <location>
        <begin position="131"/>
        <end position="151"/>
    </location>
</feature>
<name>A0A0F8WHB0_9ZZZZ</name>
<gene>
    <name evidence="2" type="ORF">LCGC14_3069100</name>
</gene>
<evidence type="ECO:0000313" key="2">
    <source>
        <dbReference type="EMBL" id="KKK55983.1"/>
    </source>
</evidence>
<dbReference type="EMBL" id="LAZR01065221">
    <property type="protein sequence ID" value="KKK55983.1"/>
    <property type="molecule type" value="Genomic_DNA"/>
</dbReference>
<evidence type="ECO:0000256" key="1">
    <source>
        <dbReference type="SAM" id="MobiDB-lite"/>
    </source>
</evidence>